<dbReference type="PROSITE" id="PS50949">
    <property type="entry name" value="HTH_GNTR"/>
    <property type="match status" value="1"/>
</dbReference>
<dbReference type="SMART" id="SM00345">
    <property type="entry name" value="HTH_GNTR"/>
    <property type="match status" value="1"/>
</dbReference>
<dbReference type="PRINTS" id="PR00035">
    <property type="entry name" value="HTHGNTR"/>
</dbReference>
<keyword evidence="6" id="KW-1185">Reference proteome</keyword>
<feature type="domain" description="HTH gntR-type" evidence="4">
    <location>
        <begin position="26"/>
        <end position="93"/>
    </location>
</feature>
<proteinExistence type="predicted"/>
<sequence>MEIPIKNRRIMDIDHPEVNVLQAEFRALPDVLYQSLRESILNGSLPPGSELRQELIAKQFGVSRVPVREALSRLQAEGLIILRPRRGFAVTSLDLAEIIEVFELRMVLEQHALETATRLRTESDVLAVEALLTAMESLDPQAEGYLPAWLDVNREFHNRLIASARRQRLSTLTINLRDTIEPYVRIESYFTGQVDDAAAEHRALFAAFKDRDATRAGEISRDHCLGSMNRLVDSIRRHGLSPVMMTPKKSRRAR</sequence>
<organism evidence="5 6">
    <name type="scientific">Telmatospirillum siberiense</name>
    <dbReference type="NCBI Taxonomy" id="382514"/>
    <lineage>
        <taxon>Bacteria</taxon>
        <taxon>Pseudomonadati</taxon>
        <taxon>Pseudomonadota</taxon>
        <taxon>Alphaproteobacteria</taxon>
        <taxon>Rhodospirillales</taxon>
        <taxon>Rhodospirillaceae</taxon>
        <taxon>Telmatospirillum</taxon>
    </lineage>
</organism>
<evidence type="ECO:0000256" key="3">
    <source>
        <dbReference type="ARBA" id="ARBA00023163"/>
    </source>
</evidence>
<dbReference type="PANTHER" id="PTHR43537:SF24">
    <property type="entry name" value="GLUCONATE OPERON TRANSCRIPTIONAL REPRESSOR"/>
    <property type="match status" value="1"/>
</dbReference>
<dbReference type="SMART" id="SM00895">
    <property type="entry name" value="FCD"/>
    <property type="match status" value="1"/>
</dbReference>
<gene>
    <name evidence="5" type="ORF">CWS72_16445</name>
</gene>
<evidence type="ECO:0000313" key="5">
    <source>
        <dbReference type="EMBL" id="PKU23447.1"/>
    </source>
</evidence>
<dbReference type="CDD" id="cd07377">
    <property type="entry name" value="WHTH_GntR"/>
    <property type="match status" value="1"/>
</dbReference>
<evidence type="ECO:0000313" key="6">
    <source>
        <dbReference type="Proteomes" id="UP000233293"/>
    </source>
</evidence>
<dbReference type="InterPro" id="IPR008920">
    <property type="entry name" value="TF_FadR/GntR_C"/>
</dbReference>
<dbReference type="AlphaFoldDB" id="A0A2N3PSR5"/>
<keyword evidence="1" id="KW-0805">Transcription regulation</keyword>
<keyword evidence="3" id="KW-0804">Transcription</keyword>
<comment type="caution">
    <text evidence="5">The sequence shown here is derived from an EMBL/GenBank/DDBJ whole genome shotgun (WGS) entry which is preliminary data.</text>
</comment>
<dbReference type="Proteomes" id="UP000233293">
    <property type="component" value="Unassembled WGS sequence"/>
</dbReference>
<dbReference type="EMBL" id="PIUM01000020">
    <property type="protein sequence ID" value="PKU23447.1"/>
    <property type="molecule type" value="Genomic_DNA"/>
</dbReference>
<keyword evidence="2" id="KW-0238">DNA-binding</keyword>
<evidence type="ECO:0000256" key="1">
    <source>
        <dbReference type="ARBA" id="ARBA00023015"/>
    </source>
</evidence>
<dbReference type="InterPro" id="IPR000524">
    <property type="entry name" value="Tscrpt_reg_HTH_GntR"/>
</dbReference>
<dbReference type="GO" id="GO:0003700">
    <property type="term" value="F:DNA-binding transcription factor activity"/>
    <property type="evidence" value="ECO:0007669"/>
    <property type="project" value="InterPro"/>
</dbReference>
<accession>A0A2N3PSR5</accession>
<evidence type="ECO:0000256" key="2">
    <source>
        <dbReference type="ARBA" id="ARBA00023125"/>
    </source>
</evidence>
<dbReference type="SUPFAM" id="SSF48008">
    <property type="entry name" value="GntR ligand-binding domain-like"/>
    <property type="match status" value="1"/>
</dbReference>
<protein>
    <recommendedName>
        <fullName evidence="4">HTH gntR-type domain-containing protein</fullName>
    </recommendedName>
</protein>
<dbReference type="Pfam" id="PF07729">
    <property type="entry name" value="FCD"/>
    <property type="match status" value="1"/>
</dbReference>
<dbReference type="PANTHER" id="PTHR43537">
    <property type="entry name" value="TRANSCRIPTIONAL REGULATOR, GNTR FAMILY"/>
    <property type="match status" value="1"/>
</dbReference>
<evidence type="ECO:0000259" key="4">
    <source>
        <dbReference type="PROSITE" id="PS50949"/>
    </source>
</evidence>
<dbReference type="InterPro" id="IPR036388">
    <property type="entry name" value="WH-like_DNA-bd_sf"/>
</dbReference>
<reference evidence="6" key="1">
    <citation type="submission" date="2017-12" db="EMBL/GenBank/DDBJ databases">
        <title>Draft genome sequence of Telmatospirillum siberiense 26-4b1T, an acidotolerant peatland alphaproteobacterium potentially involved in sulfur cycling.</title>
        <authorList>
            <person name="Hausmann B."/>
            <person name="Pjevac P."/>
            <person name="Schreck K."/>
            <person name="Herbold C.W."/>
            <person name="Daims H."/>
            <person name="Wagner M."/>
            <person name="Pester M."/>
            <person name="Loy A."/>
        </authorList>
    </citation>
    <scope>NUCLEOTIDE SEQUENCE [LARGE SCALE GENOMIC DNA]</scope>
    <source>
        <strain evidence="6">26-4b1</strain>
    </source>
</reference>
<dbReference type="InterPro" id="IPR011711">
    <property type="entry name" value="GntR_C"/>
</dbReference>
<name>A0A2N3PSR5_9PROT</name>
<dbReference type="GO" id="GO:0003677">
    <property type="term" value="F:DNA binding"/>
    <property type="evidence" value="ECO:0007669"/>
    <property type="project" value="UniProtKB-KW"/>
</dbReference>
<dbReference type="Gene3D" id="1.10.10.10">
    <property type="entry name" value="Winged helix-like DNA-binding domain superfamily/Winged helix DNA-binding domain"/>
    <property type="match status" value="1"/>
</dbReference>
<dbReference type="Gene3D" id="1.20.120.530">
    <property type="entry name" value="GntR ligand-binding domain-like"/>
    <property type="match status" value="1"/>
</dbReference>
<dbReference type="SUPFAM" id="SSF46785">
    <property type="entry name" value="Winged helix' DNA-binding domain"/>
    <property type="match status" value="1"/>
</dbReference>
<dbReference type="Pfam" id="PF00392">
    <property type="entry name" value="GntR"/>
    <property type="match status" value="1"/>
</dbReference>
<dbReference type="InterPro" id="IPR036390">
    <property type="entry name" value="WH_DNA-bd_sf"/>
</dbReference>